<dbReference type="Gene3D" id="2.130.10.10">
    <property type="entry name" value="YVTN repeat-like/Quinoprotein amine dehydrogenase"/>
    <property type="match status" value="1"/>
</dbReference>
<reference evidence="5" key="1">
    <citation type="submission" date="2023-10" db="EMBL/GenBank/DDBJ databases">
        <authorList>
            <person name="Chen Y."/>
            <person name="Shah S."/>
            <person name="Dougan E. K."/>
            <person name="Thang M."/>
            <person name="Chan C."/>
        </authorList>
    </citation>
    <scope>NUCLEOTIDE SEQUENCE [LARGE SCALE GENOMIC DNA]</scope>
</reference>
<evidence type="ECO:0008006" key="7">
    <source>
        <dbReference type="Google" id="ProtNLM"/>
    </source>
</evidence>
<dbReference type="Pfam" id="PF00400">
    <property type="entry name" value="WD40"/>
    <property type="match status" value="4"/>
</dbReference>
<feature type="repeat" description="WD" evidence="4">
    <location>
        <begin position="108"/>
        <end position="147"/>
    </location>
</feature>
<dbReference type="PROSITE" id="PS50294">
    <property type="entry name" value="WD_REPEATS_REGION"/>
    <property type="match status" value="1"/>
</dbReference>
<evidence type="ECO:0000313" key="5">
    <source>
        <dbReference type="EMBL" id="CAK0858053.1"/>
    </source>
</evidence>
<feature type="repeat" description="WD" evidence="4">
    <location>
        <begin position="18"/>
        <end position="49"/>
    </location>
</feature>
<keyword evidence="6" id="KW-1185">Reference proteome</keyword>
<name>A0ABN9UG03_9DINO</name>
<keyword evidence="3" id="KW-0677">Repeat</keyword>
<accession>A0ABN9UG03</accession>
<proteinExistence type="predicted"/>
<dbReference type="InterPro" id="IPR015943">
    <property type="entry name" value="WD40/YVTN_repeat-like_dom_sf"/>
</dbReference>
<feature type="non-terminal residue" evidence="5">
    <location>
        <position position="247"/>
    </location>
</feature>
<evidence type="ECO:0000256" key="4">
    <source>
        <dbReference type="PROSITE-ProRule" id="PRU00221"/>
    </source>
</evidence>
<comment type="caution">
    <text evidence="5">The sequence shown here is derived from an EMBL/GenBank/DDBJ whole genome shotgun (WGS) entry which is preliminary data.</text>
</comment>
<dbReference type="EMBL" id="CAUYUJ010015781">
    <property type="protein sequence ID" value="CAK0858053.1"/>
    <property type="molecule type" value="Genomic_DNA"/>
</dbReference>
<dbReference type="SMART" id="SM00320">
    <property type="entry name" value="WD40"/>
    <property type="match status" value="5"/>
</dbReference>
<keyword evidence="1" id="KW-0963">Cytoplasm</keyword>
<protein>
    <recommendedName>
        <fullName evidence="7">Guanine nucleotide-binding protein subunit beta-like protein</fullName>
    </recommendedName>
</protein>
<sequence>MAAAAGAMDVDYELSQQLQGHESQVRCVAVLSEQMLVSGGLDSQVIMWKRPRMEHGLGPFELHKKLGHHSDFVYALAPSHSSAGAFYSGSKDRTAVRVDKEGNPVMQYVGHEGPVCSVVERGQQLITGAWDGTAKVWDTATGELKHSLDAGSHAVTVAVLPTGEIVTGSQDLDRSLRVFRGAECITTVKEAHGDIIRGISASSAHVVTCSNDNCLKVWSFDGCEMGKLAGHASFVYGVAHSADGKTV</sequence>
<dbReference type="Proteomes" id="UP001189429">
    <property type="component" value="Unassembled WGS sequence"/>
</dbReference>
<dbReference type="InterPro" id="IPR001680">
    <property type="entry name" value="WD40_rpt"/>
</dbReference>
<dbReference type="PANTHER" id="PTHR19849:SF0">
    <property type="entry name" value="PHOSPHOLIPASE A-2-ACTIVATING PROTEIN"/>
    <property type="match status" value="1"/>
</dbReference>
<dbReference type="SUPFAM" id="SSF50978">
    <property type="entry name" value="WD40 repeat-like"/>
    <property type="match status" value="1"/>
</dbReference>
<evidence type="ECO:0000313" key="6">
    <source>
        <dbReference type="Proteomes" id="UP001189429"/>
    </source>
</evidence>
<dbReference type="InterPro" id="IPR036322">
    <property type="entry name" value="WD40_repeat_dom_sf"/>
</dbReference>
<dbReference type="InterPro" id="IPR019775">
    <property type="entry name" value="WD40_repeat_CS"/>
</dbReference>
<keyword evidence="2 4" id="KW-0853">WD repeat</keyword>
<dbReference type="PROSITE" id="PS00678">
    <property type="entry name" value="WD_REPEATS_1"/>
    <property type="match status" value="1"/>
</dbReference>
<evidence type="ECO:0000256" key="3">
    <source>
        <dbReference type="ARBA" id="ARBA00022737"/>
    </source>
</evidence>
<evidence type="ECO:0000256" key="1">
    <source>
        <dbReference type="ARBA" id="ARBA00022490"/>
    </source>
</evidence>
<dbReference type="PANTHER" id="PTHR19849">
    <property type="entry name" value="PHOSPHOLIPASE A-2-ACTIVATING PROTEIN"/>
    <property type="match status" value="1"/>
</dbReference>
<evidence type="ECO:0000256" key="2">
    <source>
        <dbReference type="ARBA" id="ARBA00022574"/>
    </source>
</evidence>
<gene>
    <name evidence="5" type="ORF">PCOR1329_LOCUS47956</name>
</gene>
<organism evidence="5 6">
    <name type="scientific">Prorocentrum cordatum</name>
    <dbReference type="NCBI Taxonomy" id="2364126"/>
    <lineage>
        <taxon>Eukaryota</taxon>
        <taxon>Sar</taxon>
        <taxon>Alveolata</taxon>
        <taxon>Dinophyceae</taxon>
        <taxon>Prorocentrales</taxon>
        <taxon>Prorocentraceae</taxon>
        <taxon>Prorocentrum</taxon>
    </lineage>
</organism>
<dbReference type="PROSITE" id="PS50082">
    <property type="entry name" value="WD_REPEATS_2"/>
    <property type="match status" value="2"/>
</dbReference>